<evidence type="ECO:0000313" key="3">
    <source>
        <dbReference type="Proteomes" id="UP000005143"/>
    </source>
</evidence>
<reference evidence="2 3" key="1">
    <citation type="journal article" date="2013" name="Biodegradation">
        <title>Quantitative proteomic analysis of ibuprofen-degrading Patulibacter sp. strain I11.</title>
        <authorList>
            <person name="Almeida B."/>
            <person name="Kjeldal H."/>
            <person name="Lolas I."/>
            <person name="Knudsen A.D."/>
            <person name="Carvalho G."/>
            <person name="Nielsen K.L."/>
            <person name="Barreto Crespo M.T."/>
            <person name="Stensballe A."/>
            <person name="Nielsen J.L."/>
        </authorList>
    </citation>
    <scope>NUCLEOTIDE SEQUENCE [LARGE SCALE GENOMIC DNA]</scope>
    <source>
        <strain evidence="2 3">I11</strain>
    </source>
</reference>
<gene>
    <name evidence="2" type="ORF">PAI11_12670</name>
</gene>
<dbReference type="Proteomes" id="UP000005143">
    <property type="component" value="Unassembled WGS sequence"/>
</dbReference>
<feature type="chain" id="PRO_5039425967" description="Lipoprotein" evidence="1">
    <location>
        <begin position="20"/>
        <end position="160"/>
    </location>
</feature>
<organism evidence="2 3">
    <name type="scientific">Patulibacter medicamentivorans</name>
    <dbReference type="NCBI Taxonomy" id="1097667"/>
    <lineage>
        <taxon>Bacteria</taxon>
        <taxon>Bacillati</taxon>
        <taxon>Actinomycetota</taxon>
        <taxon>Thermoleophilia</taxon>
        <taxon>Solirubrobacterales</taxon>
        <taxon>Patulibacteraceae</taxon>
        <taxon>Patulibacter</taxon>
    </lineage>
</organism>
<evidence type="ECO:0000313" key="2">
    <source>
        <dbReference type="EMBL" id="EHN11849.1"/>
    </source>
</evidence>
<comment type="caution">
    <text evidence="2">The sequence shown here is derived from an EMBL/GenBank/DDBJ whole genome shotgun (WGS) entry which is preliminary data.</text>
</comment>
<proteinExistence type="predicted"/>
<dbReference type="OrthoDB" id="9928242at2"/>
<accession>H0E399</accession>
<evidence type="ECO:0008006" key="4">
    <source>
        <dbReference type="Google" id="ProtNLM"/>
    </source>
</evidence>
<dbReference type="RefSeq" id="WP_007572171.1">
    <property type="nucleotide sequence ID" value="NZ_AGUD01000061.1"/>
</dbReference>
<protein>
    <recommendedName>
        <fullName evidence="4">Lipoprotein</fullName>
    </recommendedName>
</protein>
<sequence>MRRSGAAPVIAAILVAALAGCGSDDGATTTTAARPRAAVGPSLDRLGLERALSNGVRAGLYRVAVMSQHSDDAKDLGQPLPTGVVDGVRCAPGGAGATRCVVRWRTVDRARRRTAYRVRLRPGGCFVAAADPARDTIYDATIRSYAEDPLNVIQTVGRRC</sequence>
<keyword evidence="1" id="KW-0732">Signal</keyword>
<evidence type="ECO:0000256" key="1">
    <source>
        <dbReference type="SAM" id="SignalP"/>
    </source>
</evidence>
<dbReference type="EMBL" id="AGUD01000061">
    <property type="protein sequence ID" value="EHN11849.1"/>
    <property type="molecule type" value="Genomic_DNA"/>
</dbReference>
<name>H0E399_9ACTN</name>
<dbReference type="AlphaFoldDB" id="H0E399"/>
<feature type="signal peptide" evidence="1">
    <location>
        <begin position="1"/>
        <end position="19"/>
    </location>
</feature>
<keyword evidence="3" id="KW-1185">Reference proteome</keyword>
<dbReference type="PROSITE" id="PS51257">
    <property type="entry name" value="PROKAR_LIPOPROTEIN"/>
    <property type="match status" value="1"/>
</dbReference>